<evidence type="ECO:0000256" key="1">
    <source>
        <dbReference type="SAM" id="Coils"/>
    </source>
</evidence>
<evidence type="ECO:0000259" key="2">
    <source>
        <dbReference type="Pfam" id="PF03358"/>
    </source>
</evidence>
<dbReference type="SUPFAM" id="SSF52218">
    <property type="entry name" value="Flavoproteins"/>
    <property type="match status" value="1"/>
</dbReference>
<feature type="domain" description="NADPH-dependent FMN reductase-like" evidence="2">
    <location>
        <begin position="4"/>
        <end position="137"/>
    </location>
</feature>
<accession>A0A1V6LT11</accession>
<dbReference type="GO" id="GO:0005829">
    <property type="term" value="C:cytosol"/>
    <property type="evidence" value="ECO:0007669"/>
    <property type="project" value="TreeGrafter"/>
</dbReference>
<evidence type="ECO:0000313" key="3">
    <source>
        <dbReference type="EMBL" id="OQD43315.1"/>
    </source>
</evidence>
<comment type="caution">
    <text evidence="3">The sequence shown here is derived from an EMBL/GenBank/DDBJ whole genome shotgun (WGS) entry which is preliminary data.</text>
</comment>
<dbReference type="PANTHER" id="PTHR30543">
    <property type="entry name" value="CHROMATE REDUCTASE"/>
    <property type="match status" value="1"/>
</dbReference>
<sequence length="177" mass="19435">MAGILAFAGSNSSKSINYELVKFTLSKIQQHKTDSLNLANYPFPMFSVDLEEKDGYSNSLVELKNEIQDADALLIAVNEHNGHLSAYFKNMLDWLSRLDRKFMLNKKVFLMGASTGKGGAKGAINMAETLLPRFGATISATFSMPSFGTNFSTEEGILDADLLEAHQAALQDFLKSL</sequence>
<evidence type="ECO:0000313" key="4">
    <source>
        <dbReference type="Proteomes" id="UP000191680"/>
    </source>
</evidence>
<dbReference type="Pfam" id="PF03358">
    <property type="entry name" value="FMN_red"/>
    <property type="match status" value="1"/>
</dbReference>
<gene>
    <name evidence="3" type="ORF">BUL40_05615</name>
</gene>
<dbReference type="AlphaFoldDB" id="A0A1V6LT11"/>
<dbReference type="InterPro" id="IPR029039">
    <property type="entry name" value="Flavoprotein-like_sf"/>
</dbReference>
<organism evidence="3 4">
    <name type="scientific">Croceivirga radicis</name>
    <dbReference type="NCBI Taxonomy" id="1929488"/>
    <lineage>
        <taxon>Bacteria</taxon>
        <taxon>Pseudomonadati</taxon>
        <taxon>Bacteroidota</taxon>
        <taxon>Flavobacteriia</taxon>
        <taxon>Flavobacteriales</taxon>
        <taxon>Flavobacteriaceae</taxon>
        <taxon>Croceivirga</taxon>
    </lineage>
</organism>
<dbReference type="PANTHER" id="PTHR30543:SF21">
    <property type="entry name" value="NAD(P)H-DEPENDENT FMN REDUCTASE LOT6"/>
    <property type="match status" value="1"/>
</dbReference>
<dbReference type="RefSeq" id="WP_080318429.1">
    <property type="nucleotide sequence ID" value="NZ_MTBC01000003.1"/>
</dbReference>
<dbReference type="EMBL" id="MTBC01000003">
    <property type="protein sequence ID" value="OQD43315.1"/>
    <property type="molecule type" value="Genomic_DNA"/>
</dbReference>
<dbReference type="Proteomes" id="UP000191680">
    <property type="component" value="Unassembled WGS sequence"/>
</dbReference>
<protein>
    <submittedName>
        <fullName evidence="3">NADPH-dependent FMN reductase</fullName>
    </submittedName>
</protein>
<dbReference type="Gene3D" id="3.40.50.360">
    <property type="match status" value="1"/>
</dbReference>
<keyword evidence="4" id="KW-1185">Reference proteome</keyword>
<dbReference type="GO" id="GO:0016491">
    <property type="term" value="F:oxidoreductase activity"/>
    <property type="evidence" value="ECO:0007669"/>
    <property type="project" value="InterPro"/>
</dbReference>
<reference evidence="3 4" key="1">
    <citation type="submission" date="2016-12" db="EMBL/GenBank/DDBJ databases">
        <authorList>
            <person name="Song W.-J."/>
            <person name="Kurnit D.M."/>
        </authorList>
    </citation>
    <scope>NUCLEOTIDE SEQUENCE [LARGE SCALE GENOMIC DNA]</scope>
    <source>
        <strain evidence="3 4">HSG9</strain>
    </source>
</reference>
<dbReference type="GO" id="GO:0010181">
    <property type="term" value="F:FMN binding"/>
    <property type="evidence" value="ECO:0007669"/>
    <property type="project" value="TreeGrafter"/>
</dbReference>
<name>A0A1V6LT11_9FLAO</name>
<feature type="coiled-coil region" evidence="1">
    <location>
        <begin position="53"/>
        <end position="80"/>
    </location>
</feature>
<dbReference type="InterPro" id="IPR050712">
    <property type="entry name" value="NAD(P)H-dep_reductase"/>
</dbReference>
<keyword evidence="1" id="KW-0175">Coiled coil</keyword>
<dbReference type="InterPro" id="IPR005025">
    <property type="entry name" value="FMN_Rdtase-like_dom"/>
</dbReference>
<proteinExistence type="predicted"/>
<dbReference type="OrthoDB" id="5767802at2"/>